<protein>
    <recommendedName>
        <fullName evidence="9">Tyrosine recombinase XerC</fullName>
    </recommendedName>
</protein>
<dbReference type="InterPro" id="IPR010998">
    <property type="entry name" value="Integrase_recombinase_N"/>
</dbReference>
<dbReference type="RefSeq" id="WP_338393477.1">
    <property type="nucleotide sequence ID" value="NZ_AP025314.1"/>
</dbReference>
<feature type="active site" evidence="9">
    <location>
        <position position="146"/>
    </location>
</feature>
<dbReference type="Pfam" id="PF02899">
    <property type="entry name" value="Phage_int_SAM_1"/>
    <property type="match status" value="1"/>
</dbReference>
<comment type="subunit">
    <text evidence="9">Forms a cyclic heterotetrameric complex composed of two molecules of XerC and two molecules of XerD.</text>
</comment>
<sequence>MIETFLTYLEAEKRCSRHTVLAYRNDLQQFADFAASQNFPEDFSELRHTHVRSWILNLIESGIQPRSVNRKIAGMRSFFRFLLRRGHVTVNPMTKVRPLKVKKSLPNFVPENDMTKLLDHDGVFGDDFQGARDRMIFELLYGTGIRLSELINLKEDNIDLFTRSIKVLGKRNKERIIPFGTGLSETIKRYLVQKKALQGNSSPFFIVTNKGKQAYSVFVYRTVRKYLDMFTTIEKRSPHVLRHTFATHLVNNGAELNAVKDLLGHESLSATQVYTHNTLGKLKEIFDRAHPKA</sequence>
<keyword evidence="13" id="KW-1185">Reference proteome</keyword>
<keyword evidence="4 9" id="KW-0159">Chromosome partition</keyword>
<dbReference type="Proteomes" id="UP001348817">
    <property type="component" value="Chromosome"/>
</dbReference>
<comment type="similarity">
    <text evidence="9">Belongs to the 'phage' integrase family. XerC subfamily.</text>
</comment>
<dbReference type="Gene3D" id="1.10.443.10">
    <property type="entry name" value="Intergrase catalytic core"/>
    <property type="match status" value="1"/>
</dbReference>
<keyword evidence="5 9" id="KW-0229">DNA integration</keyword>
<name>A0AAU9DBM7_9BACT</name>
<evidence type="ECO:0000256" key="5">
    <source>
        <dbReference type="ARBA" id="ARBA00022908"/>
    </source>
</evidence>
<dbReference type="KEGG" id="fax:FUAX_06320"/>
<feature type="active site" evidence="9">
    <location>
        <position position="265"/>
    </location>
</feature>
<feature type="domain" description="Integrase SAM-like N-terminal" evidence="11">
    <location>
        <begin position="2"/>
        <end position="86"/>
    </location>
</feature>
<evidence type="ECO:0000256" key="3">
    <source>
        <dbReference type="ARBA" id="ARBA00022618"/>
    </source>
</evidence>
<evidence type="ECO:0000256" key="6">
    <source>
        <dbReference type="ARBA" id="ARBA00023125"/>
    </source>
</evidence>
<keyword evidence="7 9" id="KW-0233">DNA recombination</keyword>
<dbReference type="InterPro" id="IPR023009">
    <property type="entry name" value="Tyrosine_recombinase_XerC/XerD"/>
</dbReference>
<dbReference type="PANTHER" id="PTHR30349:SF77">
    <property type="entry name" value="TYROSINE RECOMBINASE XERC"/>
    <property type="match status" value="1"/>
</dbReference>
<evidence type="ECO:0000259" key="11">
    <source>
        <dbReference type="Pfam" id="PF02899"/>
    </source>
</evidence>
<evidence type="ECO:0000313" key="12">
    <source>
        <dbReference type="EMBL" id="BDD08200.1"/>
    </source>
</evidence>
<dbReference type="GO" id="GO:0007059">
    <property type="term" value="P:chromosome segregation"/>
    <property type="evidence" value="ECO:0007669"/>
    <property type="project" value="UniProtKB-UniRule"/>
</dbReference>
<dbReference type="PANTHER" id="PTHR30349">
    <property type="entry name" value="PHAGE INTEGRASE-RELATED"/>
    <property type="match status" value="1"/>
</dbReference>
<feature type="active site" evidence="9">
    <location>
        <position position="170"/>
    </location>
</feature>
<evidence type="ECO:0000256" key="9">
    <source>
        <dbReference type="HAMAP-Rule" id="MF_01808"/>
    </source>
</evidence>
<dbReference type="InterPro" id="IPR002104">
    <property type="entry name" value="Integrase_catalytic"/>
</dbReference>
<evidence type="ECO:0000256" key="8">
    <source>
        <dbReference type="ARBA" id="ARBA00023306"/>
    </source>
</evidence>
<gene>
    <name evidence="9 12" type="primary">xerC</name>
    <name evidence="12" type="ORF">FUAX_06320</name>
</gene>
<dbReference type="GO" id="GO:0051301">
    <property type="term" value="P:cell division"/>
    <property type="evidence" value="ECO:0007669"/>
    <property type="project" value="UniProtKB-KW"/>
</dbReference>
<dbReference type="SUPFAM" id="SSF56349">
    <property type="entry name" value="DNA breaking-rejoining enzymes"/>
    <property type="match status" value="1"/>
</dbReference>
<dbReference type="Pfam" id="PF00589">
    <property type="entry name" value="Phage_integrase"/>
    <property type="match status" value="1"/>
</dbReference>
<accession>A0AAU9DBM7</accession>
<feature type="active site" description="O-(3'-phospho-DNA)-tyrosine intermediate" evidence="9">
    <location>
        <position position="274"/>
    </location>
</feature>
<keyword evidence="2 9" id="KW-0963">Cytoplasm</keyword>
<feature type="domain" description="Tyr recombinase" evidence="10">
    <location>
        <begin position="109"/>
        <end position="278"/>
    </location>
</feature>
<organism evidence="12 13">
    <name type="scientific">Fulvitalea axinellae</name>
    <dbReference type="NCBI Taxonomy" id="1182444"/>
    <lineage>
        <taxon>Bacteria</taxon>
        <taxon>Pseudomonadati</taxon>
        <taxon>Bacteroidota</taxon>
        <taxon>Cytophagia</taxon>
        <taxon>Cytophagales</taxon>
        <taxon>Persicobacteraceae</taxon>
        <taxon>Fulvitalea</taxon>
    </lineage>
</organism>
<dbReference type="GO" id="GO:0005737">
    <property type="term" value="C:cytoplasm"/>
    <property type="evidence" value="ECO:0007669"/>
    <property type="project" value="UniProtKB-SubCell"/>
</dbReference>
<evidence type="ECO:0000256" key="2">
    <source>
        <dbReference type="ARBA" id="ARBA00022490"/>
    </source>
</evidence>
<comment type="subcellular location">
    <subcellularLocation>
        <location evidence="1 9">Cytoplasm</location>
    </subcellularLocation>
</comment>
<evidence type="ECO:0000256" key="4">
    <source>
        <dbReference type="ARBA" id="ARBA00022829"/>
    </source>
</evidence>
<comment type="function">
    <text evidence="9">Site-specific tyrosine recombinase, which acts by catalyzing the cutting and rejoining of the recombining DNA molecules. The XerC-XerD complex is essential to convert dimers of the bacterial chromosome into monomers to permit their segregation at cell division. It also contributes to the segregational stability of plasmids.</text>
</comment>
<keyword evidence="8 9" id="KW-0131">Cell cycle</keyword>
<dbReference type="GO" id="GO:0009037">
    <property type="term" value="F:tyrosine-based site-specific recombinase activity"/>
    <property type="evidence" value="ECO:0007669"/>
    <property type="project" value="UniProtKB-UniRule"/>
</dbReference>
<dbReference type="GO" id="GO:0003677">
    <property type="term" value="F:DNA binding"/>
    <property type="evidence" value="ECO:0007669"/>
    <property type="project" value="UniProtKB-KW"/>
</dbReference>
<dbReference type="GO" id="GO:0006313">
    <property type="term" value="P:DNA transposition"/>
    <property type="evidence" value="ECO:0007669"/>
    <property type="project" value="UniProtKB-UniRule"/>
</dbReference>
<dbReference type="AlphaFoldDB" id="A0AAU9DBM7"/>
<evidence type="ECO:0000256" key="7">
    <source>
        <dbReference type="ARBA" id="ARBA00023172"/>
    </source>
</evidence>
<dbReference type="EMBL" id="AP025314">
    <property type="protein sequence ID" value="BDD08200.1"/>
    <property type="molecule type" value="Genomic_DNA"/>
</dbReference>
<reference evidence="12 13" key="1">
    <citation type="submission" date="2021-12" db="EMBL/GenBank/DDBJ databases">
        <title>Genome sequencing of bacteria with rrn-lacking chromosome and rrn-plasmid.</title>
        <authorList>
            <person name="Anda M."/>
            <person name="Iwasaki W."/>
        </authorList>
    </citation>
    <scope>NUCLEOTIDE SEQUENCE [LARGE SCALE GENOMIC DNA]</scope>
    <source>
        <strain evidence="12 13">DSM 100852</strain>
    </source>
</reference>
<dbReference type="InterPro" id="IPR011010">
    <property type="entry name" value="DNA_brk_join_enz"/>
</dbReference>
<evidence type="ECO:0000256" key="1">
    <source>
        <dbReference type="ARBA" id="ARBA00004496"/>
    </source>
</evidence>
<dbReference type="InterPro" id="IPR050090">
    <property type="entry name" value="Tyrosine_recombinase_XerCD"/>
</dbReference>
<dbReference type="HAMAP" id="MF_01808">
    <property type="entry name" value="Recomb_XerC_XerD"/>
    <property type="match status" value="1"/>
</dbReference>
<proteinExistence type="inferred from homology"/>
<evidence type="ECO:0000313" key="13">
    <source>
        <dbReference type="Proteomes" id="UP001348817"/>
    </source>
</evidence>
<feature type="active site" evidence="9">
    <location>
        <position position="242"/>
    </location>
</feature>
<keyword evidence="3 9" id="KW-0132">Cell division</keyword>
<dbReference type="InterPro" id="IPR013762">
    <property type="entry name" value="Integrase-like_cat_sf"/>
</dbReference>
<dbReference type="Gene3D" id="1.10.150.130">
    <property type="match status" value="1"/>
</dbReference>
<evidence type="ECO:0000259" key="10">
    <source>
        <dbReference type="Pfam" id="PF00589"/>
    </source>
</evidence>
<keyword evidence="6 9" id="KW-0238">DNA-binding</keyword>
<feature type="active site" evidence="9">
    <location>
        <position position="239"/>
    </location>
</feature>
<dbReference type="InterPro" id="IPR004107">
    <property type="entry name" value="Integrase_SAM-like_N"/>
</dbReference>